<dbReference type="EMBL" id="FNKH01000003">
    <property type="protein sequence ID" value="SDR31160.1"/>
    <property type="molecule type" value="Genomic_DNA"/>
</dbReference>
<organism evidence="3 4">
    <name type="scientific">Crystallibacter crystallopoietes</name>
    <dbReference type="NCBI Taxonomy" id="37928"/>
    <lineage>
        <taxon>Bacteria</taxon>
        <taxon>Bacillati</taxon>
        <taxon>Actinomycetota</taxon>
        <taxon>Actinomycetes</taxon>
        <taxon>Micrococcales</taxon>
        <taxon>Micrococcaceae</taxon>
        <taxon>Crystallibacter</taxon>
    </lineage>
</organism>
<dbReference type="InterPro" id="IPR032710">
    <property type="entry name" value="NTF2-like_dom_sf"/>
</dbReference>
<dbReference type="Proteomes" id="UP000181917">
    <property type="component" value="Unassembled WGS sequence"/>
</dbReference>
<dbReference type="SUPFAM" id="SSF54427">
    <property type="entry name" value="NTF2-like"/>
    <property type="match status" value="1"/>
</dbReference>
<dbReference type="InterPro" id="IPR009959">
    <property type="entry name" value="Cyclase_SnoaL-like"/>
</dbReference>
<dbReference type="Gene3D" id="2.30.110.10">
    <property type="entry name" value="Electron Transport, Fmn-binding Protein, Chain A"/>
    <property type="match status" value="1"/>
</dbReference>
<dbReference type="InterPro" id="IPR050268">
    <property type="entry name" value="NADH-dep_flavin_reductase"/>
</dbReference>
<dbReference type="PANTHER" id="PTHR30466:SF1">
    <property type="entry name" value="FMN REDUCTASE (NADH) RUTF"/>
    <property type="match status" value="1"/>
</dbReference>
<dbReference type="KEGG" id="acry:AC20117_22620"/>
<evidence type="ECO:0000259" key="2">
    <source>
        <dbReference type="SMART" id="SM00903"/>
    </source>
</evidence>
<dbReference type="OrthoDB" id="9792858at2"/>
<dbReference type="PANTHER" id="PTHR30466">
    <property type="entry name" value="FLAVIN REDUCTASE"/>
    <property type="match status" value="1"/>
</dbReference>
<dbReference type="GO" id="GO:0030638">
    <property type="term" value="P:polyketide metabolic process"/>
    <property type="evidence" value="ECO:0007669"/>
    <property type="project" value="InterPro"/>
</dbReference>
<evidence type="ECO:0000313" key="3">
    <source>
        <dbReference type="EMBL" id="SDR31160.1"/>
    </source>
</evidence>
<keyword evidence="1" id="KW-0560">Oxidoreductase</keyword>
<dbReference type="AlphaFoldDB" id="A0A1H1I0G9"/>
<evidence type="ECO:0000313" key="4">
    <source>
        <dbReference type="Proteomes" id="UP000181917"/>
    </source>
</evidence>
<sequence length="318" mass="34570">MSDFKELVCSVWDAAWNHGNADALDDIVHPDYALENADSGHTSGLAELKVEVREMRAAIPDLRTTVDKIVVDDDDFAIFWSATGTFLNPLGDVPATGRSLQTCGAVQGVLREGRIIRERVTWDLSEDMLSDLGAPRLRSAFEPARAQAGSGEPEEGPSIEALKEFNRKFVTGVTVVTTTDSEGRPRGLTLSAYTPVSLDPPLVLVCVQKTSSTYPALFESEHLGINIIANTQRAAVDKFASKADDKFAGLDWHTGPAGSPLIRGSAASIEAEIKERFQAKTHTVFIARVTHLEVSDLDPMLYVYMSGQFYDGAALKEL</sequence>
<dbReference type="STRING" id="37928.SAMN04489742_4876"/>
<keyword evidence="4" id="KW-1185">Reference proteome</keyword>
<dbReference type="Gene3D" id="3.10.450.50">
    <property type="match status" value="1"/>
</dbReference>
<dbReference type="Pfam" id="PF07366">
    <property type="entry name" value="SnoaL"/>
    <property type="match status" value="1"/>
</dbReference>
<proteinExistence type="predicted"/>
<gene>
    <name evidence="3" type="ORF">SAMN04489742_4876</name>
</gene>
<dbReference type="SUPFAM" id="SSF50475">
    <property type="entry name" value="FMN-binding split barrel"/>
    <property type="match status" value="1"/>
</dbReference>
<dbReference type="Pfam" id="PF01613">
    <property type="entry name" value="Flavin_Reduct"/>
    <property type="match status" value="1"/>
</dbReference>
<dbReference type="InterPro" id="IPR012349">
    <property type="entry name" value="Split_barrel_FMN-bd"/>
</dbReference>
<accession>A0A1H1I0G9</accession>
<dbReference type="RefSeq" id="WP_074703627.1">
    <property type="nucleotide sequence ID" value="NZ_CP018865.1"/>
</dbReference>
<dbReference type="InterPro" id="IPR002563">
    <property type="entry name" value="Flavin_Rdtase-like_dom"/>
</dbReference>
<evidence type="ECO:0000256" key="1">
    <source>
        <dbReference type="ARBA" id="ARBA00023002"/>
    </source>
</evidence>
<feature type="domain" description="Flavin reductase like" evidence="2">
    <location>
        <begin position="166"/>
        <end position="311"/>
    </location>
</feature>
<name>A0A1H1I0G9_9MICC</name>
<reference evidence="3 4" key="1">
    <citation type="submission" date="2016-10" db="EMBL/GenBank/DDBJ databases">
        <authorList>
            <person name="de Groot N.N."/>
        </authorList>
    </citation>
    <scope>NUCLEOTIDE SEQUENCE [LARGE SCALE GENOMIC DNA]</scope>
    <source>
        <strain evidence="3 4">DSM 20117</strain>
    </source>
</reference>
<dbReference type="GO" id="GO:0010181">
    <property type="term" value="F:FMN binding"/>
    <property type="evidence" value="ECO:0007669"/>
    <property type="project" value="InterPro"/>
</dbReference>
<protein>
    <submittedName>
        <fullName evidence="3">NADH-FMN oxidoreductase RutF, flavin reductase (DIM6/NTAB) family</fullName>
    </submittedName>
</protein>
<dbReference type="SMART" id="SM00903">
    <property type="entry name" value="Flavin_Reduct"/>
    <property type="match status" value="1"/>
</dbReference>
<dbReference type="GO" id="GO:0042602">
    <property type="term" value="F:riboflavin reductase (NADPH) activity"/>
    <property type="evidence" value="ECO:0007669"/>
    <property type="project" value="TreeGrafter"/>
</dbReference>